<reference evidence="4 5" key="1">
    <citation type="submission" date="2018-11" db="EMBL/GenBank/DDBJ databases">
        <title>Clostridium sp. nov., a member of the family Erysipelotrichaceae isolated from pig faeces.</title>
        <authorList>
            <person name="Chang Y.-H."/>
        </authorList>
    </citation>
    <scope>NUCLEOTIDE SEQUENCE [LARGE SCALE GENOMIC DNA]</scope>
    <source>
        <strain evidence="4 5">YH-panp20</strain>
    </source>
</reference>
<dbReference type="Gene3D" id="3.30.1340.20">
    <property type="entry name" value="3H domain"/>
    <property type="match status" value="1"/>
</dbReference>
<evidence type="ECO:0000313" key="5">
    <source>
        <dbReference type="Proteomes" id="UP000276568"/>
    </source>
</evidence>
<dbReference type="InterPro" id="IPR036390">
    <property type="entry name" value="WH_DNA-bd_sf"/>
</dbReference>
<protein>
    <submittedName>
        <fullName evidence="4">Transcription repressor NadR</fullName>
    </submittedName>
</protein>
<sequence length="181" mass="21017">MTGKQRREEIIHILSKQEQPYSGTLLAKQLQVSRQVVVQDIALLRAENRQILSTNKGYILLAENETTRVFKVHHTNEQAREEMNLIVDLGGKIDDVFVYHRVYGLLKAPLNIKSRRDVENYLHEIEWGHSSLLMNVTAGYHYHTISAEDQKTLDLIQTELDHAGFLAPLQDYEPVDFWKEH</sequence>
<dbReference type="InterPro" id="IPR004173">
    <property type="entry name" value="3H_domain"/>
</dbReference>
<evidence type="ECO:0000259" key="3">
    <source>
        <dbReference type="Pfam" id="PF08279"/>
    </source>
</evidence>
<evidence type="ECO:0000259" key="2">
    <source>
        <dbReference type="Pfam" id="PF02829"/>
    </source>
</evidence>
<dbReference type="PIRSF" id="PIRSF037847">
    <property type="entry name" value="NiaR"/>
    <property type="match status" value="1"/>
</dbReference>
<dbReference type="PANTHER" id="PTHR40068:SF1">
    <property type="entry name" value="TRANSCRIPTION REPRESSOR NIAR-RELATED"/>
    <property type="match status" value="1"/>
</dbReference>
<feature type="binding site" evidence="1">
    <location>
        <position position="143"/>
    </location>
    <ligand>
        <name>Ni(2+)</name>
        <dbReference type="ChEBI" id="CHEBI:49786"/>
    </ligand>
</feature>
<dbReference type="SUPFAM" id="SSF75500">
    <property type="entry name" value="Putative transcriptional regulator TM1602, C-terminal domain"/>
    <property type="match status" value="1"/>
</dbReference>
<feature type="binding site" evidence="1">
    <location>
        <position position="74"/>
    </location>
    <ligand>
        <name>Ni(2+)</name>
        <dbReference type="ChEBI" id="CHEBI:49786"/>
    </ligand>
</feature>
<dbReference type="GO" id="GO:0046872">
    <property type="term" value="F:metal ion binding"/>
    <property type="evidence" value="ECO:0007669"/>
    <property type="project" value="UniProtKB-KW"/>
</dbReference>
<feature type="domain" description="3H" evidence="2">
    <location>
        <begin position="71"/>
        <end position="166"/>
    </location>
</feature>
<feature type="binding site" evidence="1">
    <location>
        <position position="82"/>
    </location>
    <ligand>
        <name>Ni(2+)</name>
        <dbReference type="ChEBI" id="CHEBI:49786"/>
    </ligand>
</feature>
<feature type="domain" description="Helix-turn-helix type 11" evidence="3">
    <location>
        <begin position="6"/>
        <end position="59"/>
    </location>
</feature>
<dbReference type="PANTHER" id="PTHR40068">
    <property type="entry name" value="TRANSCRIPTION REPRESSOR NIAR-RELATED"/>
    <property type="match status" value="1"/>
</dbReference>
<dbReference type="RefSeq" id="WP_128520073.1">
    <property type="nucleotide sequence ID" value="NZ_CAUWBR010000004.1"/>
</dbReference>
<evidence type="ECO:0000313" key="4">
    <source>
        <dbReference type="EMBL" id="RNM30144.1"/>
    </source>
</evidence>
<proteinExistence type="predicted"/>
<dbReference type="OrthoDB" id="9792661at2"/>
<organism evidence="4 5">
    <name type="scientific">Absicoccus porci</name>
    <dbReference type="NCBI Taxonomy" id="2486576"/>
    <lineage>
        <taxon>Bacteria</taxon>
        <taxon>Bacillati</taxon>
        <taxon>Bacillota</taxon>
        <taxon>Erysipelotrichia</taxon>
        <taxon>Erysipelotrichales</taxon>
        <taxon>Erysipelotrichaceae</taxon>
        <taxon>Absicoccus</taxon>
    </lineage>
</organism>
<dbReference type="InterPro" id="IPR036388">
    <property type="entry name" value="WH-like_DNA-bd_sf"/>
</dbReference>
<evidence type="ECO:0000256" key="1">
    <source>
        <dbReference type="PIRSR" id="PIRSR037847-1"/>
    </source>
</evidence>
<dbReference type="SUPFAM" id="SSF46785">
    <property type="entry name" value="Winged helix' DNA-binding domain"/>
    <property type="match status" value="1"/>
</dbReference>
<keyword evidence="1" id="KW-0533">Nickel</keyword>
<dbReference type="Pfam" id="PF08279">
    <property type="entry name" value="HTH_11"/>
    <property type="match status" value="1"/>
</dbReference>
<dbReference type="Gene3D" id="1.10.10.10">
    <property type="entry name" value="Winged helix-like DNA-binding domain superfamily/Winged helix DNA-binding domain"/>
    <property type="match status" value="1"/>
</dbReference>
<gene>
    <name evidence="4" type="ORF">EDX97_04910</name>
</gene>
<dbReference type="InterPro" id="IPR035922">
    <property type="entry name" value="3H_dom_sf"/>
</dbReference>
<name>A0A3N0HZJ0_9FIRM</name>
<keyword evidence="1" id="KW-0479">Metal-binding</keyword>
<dbReference type="Proteomes" id="UP000276568">
    <property type="component" value="Unassembled WGS sequence"/>
</dbReference>
<comment type="caution">
    <text evidence="4">The sequence shown here is derived from an EMBL/GenBank/DDBJ whole genome shotgun (WGS) entry which is preliminary data.</text>
</comment>
<dbReference type="InterPro" id="IPR026043">
    <property type="entry name" value="NadR"/>
</dbReference>
<dbReference type="InterPro" id="IPR013196">
    <property type="entry name" value="HTH_11"/>
</dbReference>
<accession>A0A3N0HZJ0</accession>
<dbReference type="EMBL" id="RJQC01000002">
    <property type="protein sequence ID" value="RNM30144.1"/>
    <property type="molecule type" value="Genomic_DNA"/>
</dbReference>
<dbReference type="Pfam" id="PF02829">
    <property type="entry name" value="3H"/>
    <property type="match status" value="1"/>
</dbReference>
<keyword evidence="5" id="KW-1185">Reference proteome</keyword>
<feature type="binding site" evidence="1">
    <location>
        <position position="141"/>
    </location>
    <ligand>
        <name>Ni(2+)</name>
        <dbReference type="ChEBI" id="CHEBI:49786"/>
    </ligand>
</feature>
<dbReference type="AlphaFoldDB" id="A0A3N0HZJ0"/>